<sequence length="192" mass="20871">MNPGTIVGIVVVILIIALIGWAVSAYNNLVTLKNRVKNGWAQIDVQLKQRADLIPNLVETVKGYAGHESAVLTQVTAARAGAVVAAGDPNATAAQRADAENALSRALLNLQATAEAYPQLQANQNFLDLQGQLKELENKIAYARQFYNDVVLKLNTAIETVPTNIIAGLFHFEQAQYFQTDDASRQAPQVRF</sequence>
<organism evidence="7 8">
    <name type="scientific">Bifidobacterium reuteri DSM 23975</name>
    <dbReference type="NCBI Taxonomy" id="1437610"/>
    <lineage>
        <taxon>Bacteria</taxon>
        <taxon>Bacillati</taxon>
        <taxon>Actinomycetota</taxon>
        <taxon>Actinomycetes</taxon>
        <taxon>Bifidobacteriales</taxon>
        <taxon>Bifidobacteriaceae</taxon>
        <taxon>Bifidobacterium</taxon>
    </lineage>
</organism>
<feature type="transmembrane region" description="Helical" evidence="6">
    <location>
        <begin position="6"/>
        <end position="27"/>
    </location>
</feature>
<dbReference type="EMBL" id="JGZK01000013">
    <property type="protein sequence ID" value="KFI84951.1"/>
    <property type="molecule type" value="Genomic_DNA"/>
</dbReference>
<keyword evidence="5 6" id="KW-0472">Membrane</keyword>
<evidence type="ECO:0000313" key="7">
    <source>
        <dbReference type="EMBL" id="KFI84951.1"/>
    </source>
</evidence>
<evidence type="ECO:0000313" key="8">
    <source>
        <dbReference type="Proteomes" id="UP000028984"/>
    </source>
</evidence>
<dbReference type="InterPro" id="IPR023353">
    <property type="entry name" value="LemA-like_dom_sf"/>
</dbReference>
<reference evidence="7 8" key="1">
    <citation type="submission" date="2014-03" db="EMBL/GenBank/DDBJ databases">
        <title>Genomics of Bifidobacteria.</title>
        <authorList>
            <person name="Ventura M."/>
            <person name="Milani C."/>
            <person name="Lugli G.A."/>
        </authorList>
    </citation>
    <scope>NUCLEOTIDE SEQUENCE [LARGE SCALE GENOMIC DNA]</scope>
    <source>
        <strain evidence="7 8">DSM 23975</strain>
    </source>
</reference>
<dbReference type="PANTHER" id="PTHR34478:SF2">
    <property type="entry name" value="MEMBRANE PROTEIN"/>
    <property type="match status" value="1"/>
</dbReference>
<comment type="caution">
    <text evidence="7">The sequence shown here is derived from an EMBL/GenBank/DDBJ whole genome shotgun (WGS) entry which is preliminary data.</text>
</comment>
<dbReference type="RefSeq" id="WP_044089614.1">
    <property type="nucleotide sequence ID" value="NZ_JDUW01000011.1"/>
</dbReference>
<dbReference type="Pfam" id="PF04011">
    <property type="entry name" value="LemA"/>
    <property type="match status" value="1"/>
</dbReference>
<accession>A0A087CNV1</accession>
<comment type="subcellular location">
    <subcellularLocation>
        <location evidence="1">Membrane</location>
        <topology evidence="1">Single-pass membrane protein</topology>
    </subcellularLocation>
</comment>
<keyword evidence="3 6" id="KW-0812">Transmembrane</keyword>
<dbReference type="STRING" id="1437610.BREU_1834"/>
<dbReference type="Proteomes" id="UP000028984">
    <property type="component" value="Unassembled WGS sequence"/>
</dbReference>
<comment type="similarity">
    <text evidence="2">Belongs to the LemA family.</text>
</comment>
<dbReference type="SUPFAM" id="SSF140478">
    <property type="entry name" value="LemA-like"/>
    <property type="match status" value="1"/>
</dbReference>
<dbReference type="Gene3D" id="1.20.1440.20">
    <property type="entry name" value="LemA-like domain"/>
    <property type="match status" value="1"/>
</dbReference>
<dbReference type="OrthoDB" id="9804152at2"/>
<protein>
    <submittedName>
        <fullName evidence="7">LemA family protein</fullName>
    </submittedName>
</protein>
<dbReference type="InterPro" id="IPR007156">
    <property type="entry name" value="MamQ_LemA"/>
</dbReference>
<evidence type="ECO:0000256" key="1">
    <source>
        <dbReference type="ARBA" id="ARBA00004167"/>
    </source>
</evidence>
<dbReference type="eggNOG" id="COG1704">
    <property type="taxonomic scope" value="Bacteria"/>
</dbReference>
<dbReference type="GO" id="GO:0016020">
    <property type="term" value="C:membrane"/>
    <property type="evidence" value="ECO:0007669"/>
    <property type="project" value="UniProtKB-SubCell"/>
</dbReference>
<gene>
    <name evidence="7" type="ORF">BREU_1834</name>
</gene>
<evidence type="ECO:0000256" key="4">
    <source>
        <dbReference type="ARBA" id="ARBA00022989"/>
    </source>
</evidence>
<evidence type="ECO:0000256" key="6">
    <source>
        <dbReference type="SAM" id="Phobius"/>
    </source>
</evidence>
<keyword evidence="8" id="KW-1185">Reference proteome</keyword>
<dbReference type="AlphaFoldDB" id="A0A087CNV1"/>
<keyword evidence="4 6" id="KW-1133">Transmembrane helix</keyword>
<evidence type="ECO:0000256" key="3">
    <source>
        <dbReference type="ARBA" id="ARBA00022692"/>
    </source>
</evidence>
<evidence type="ECO:0000256" key="2">
    <source>
        <dbReference type="ARBA" id="ARBA00008854"/>
    </source>
</evidence>
<proteinExistence type="inferred from homology"/>
<dbReference type="PANTHER" id="PTHR34478">
    <property type="entry name" value="PROTEIN LEMA"/>
    <property type="match status" value="1"/>
</dbReference>
<evidence type="ECO:0000256" key="5">
    <source>
        <dbReference type="ARBA" id="ARBA00023136"/>
    </source>
</evidence>
<name>A0A087CNV1_9BIFI</name>